<reference evidence="2" key="1">
    <citation type="submission" date="2022-09" db="EMBL/GenBank/DDBJ databases">
        <title>Complete Genomes of Fervidibacillus albus and Fervidibacillus halotolerans isolated from tidal flat sediments.</title>
        <authorList>
            <person name="Kwon K.K."/>
            <person name="Yang S.-H."/>
            <person name="Park M.J."/>
            <person name="Oh H.-M."/>
        </authorList>
    </citation>
    <scope>NUCLEOTIDE SEQUENCE</scope>
    <source>
        <strain evidence="2">MEBiC13594</strain>
    </source>
</reference>
<dbReference type="Proteomes" id="UP001164726">
    <property type="component" value="Chromosome"/>
</dbReference>
<dbReference type="SUPFAM" id="SSF56672">
    <property type="entry name" value="DNA/RNA polymerases"/>
    <property type="match status" value="1"/>
</dbReference>
<feature type="domain" description="Reverse transcriptase" evidence="1">
    <location>
        <begin position="1"/>
        <end position="303"/>
    </location>
</feature>
<dbReference type="CDD" id="cd01646">
    <property type="entry name" value="RT_Bac_retron_I"/>
    <property type="match status" value="1"/>
</dbReference>
<dbReference type="PANTHER" id="PTHR34047:SF8">
    <property type="entry name" value="PROTEIN YKFC"/>
    <property type="match status" value="1"/>
</dbReference>
<dbReference type="KEGG" id="fhl:OE105_01400"/>
<evidence type="ECO:0000313" key="2">
    <source>
        <dbReference type="EMBL" id="WAA12828.1"/>
    </source>
</evidence>
<protein>
    <submittedName>
        <fullName evidence="2">RNA-directed DNA polymerase</fullName>
    </submittedName>
</protein>
<organism evidence="2 3">
    <name type="scientific">Fervidibacillus halotolerans</name>
    <dbReference type="NCBI Taxonomy" id="2980027"/>
    <lineage>
        <taxon>Bacteria</taxon>
        <taxon>Bacillati</taxon>
        <taxon>Bacillota</taxon>
        <taxon>Bacilli</taxon>
        <taxon>Bacillales</taxon>
        <taxon>Bacillaceae</taxon>
        <taxon>Fervidibacillus</taxon>
    </lineage>
</organism>
<dbReference type="PANTHER" id="PTHR34047">
    <property type="entry name" value="NUCLEAR INTRON MATURASE 1, MITOCHONDRIAL-RELATED"/>
    <property type="match status" value="1"/>
</dbReference>
<dbReference type="GO" id="GO:0003964">
    <property type="term" value="F:RNA-directed DNA polymerase activity"/>
    <property type="evidence" value="ECO:0007669"/>
    <property type="project" value="UniProtKB-KW"/>
</dbReference>
<keyword evidence="2" id="KW-0808">Transferase</keyword>
<dbReference type="InterPro" id="IPR000477">
    <property type="entry name" value="RT_dom"/>
</dbReference>
<dbReference type="RefSeq" id="WP_275420959.1">
    <property type="nucleotide sequence ID" value="NZ_CP106877.1"/>
</dbReference>
<accession>A0A9E8RZ12</accession>
<dbReference type="PROSITE" id="PS50878">
    <property type="entry name" value="RT_POL"/>
    <property type="match status" value="1"/>
</dbReference>
<dbReference type="EMBL" id="CP106877">
    <property type="protein sequence ID" value="WAA12828.1"/>
    <property type="molecule type" value="Genomic_DNA"/>
</dbReference>
<evidence type="ECO:0000259" key="1">
    <source>
        <dbReference type="PROSITE" id="PS50878"/>
    </source>
</evidence>
<keyword evidence="2" id="KW-0548">Nucleotidyltransferase</keyword>
<dbReference type="InterPro" id="IPR051083">
    <property type="entry name" value="GrpII_Intron_Splice-Mob/Def"/>
</dbReference>
<dbReference type="InterPro" id="IPR043502">
    <property type="entry name" value="DNA/RNA_pol_sf"/>
</dbReference>
<sequence>MSNSNIHEQLIKYGYFSEHIPSCFNSELLFKNYRSLVSAIKSDNYSEPLTLTISKNDNFRRTIKIPNPEQQLKLFDYIINNIEDIKNFLEGNKHTLSNPFKNKILKYEEIDFLDIPKFKDKQNLASDYIENLIKKLKESMGYKYVYKLDLANFYDSIYTHTIEWAVIGKDEAKENSIKRTFKNNLGEKLDYFVRNTNNRETSGIPTGPFSSRIISEILLKKIDEEIELLVKKVDFKFVHYVDDYEFYFRNEADFNLVKNKIRRIFEKYRLRINESKTQLIEYPYHHNTDLKYEFKNQLEKFKISKRVQDAVLIFFKADELYESGEKGAYKYLYKQIRNETFSSVWKEIEPFLIGHLLVKPSLSPYIFNLIDNHKELVSSDFINELKTNLNSSVENGLDNEAGGYSGFY</sequence>
<proteinExistence type="predicted"/>
<keyword evidence="3" id="KW-1185">Reference proteome</keyword>
<gene>
    <name evidence="2" type="ORF">OE105_01400</name>
</gene>
<evidence type="ECO:0000313" key="3">
    <source>
        <dbReference type="Proteomes" id="UP001164726"/>
    </source>
</evidence>
<name>A0A9E8RZ12_9BACI</name>
<keyword evidence="2" id="KW-0695">RNA-directed DNA polymerase</keyword>
<dbReference type="AlphaFoldDB" id="A0A9E8RZ12"/>
<dbReference type="Pfam" id="PF00078">
    <property type="entry name" value="RVT_1"/>
    <property type="match status" value="1"/>
</dbReference>